<dbReference type="InterPro" id="IPR026483">
    <property type="entry name" value="Cas_Csx17"/>
</dbReference>
<protein>
    <submittedName>
        <fullName evidence="1">Type I-U CRISPR-associated protein Csx17</fullName>
    </submittedName>
</protein>
<evidence type="ECO:0000313" key="2">
    <source>
        <dbReference type="Proteomes" id="UP000477311"/>
    </source>
</evidence>
<reference evidence="1 2" key="1">
    <citation type="submission" date="2020-02" db="EMBL/GenBank/DDBJ databases">
        <title>Draft genome sequence of Limisphaera ngatamarikiensis NGM72.4T, a thermophilic Verrucomicrobia grouped in subdivision 3.</title>
        <authorList>
            <person name="Carere C.R."/>
            <person name="Steen J."/>
            <person name="Hugenholtz P."/>
            <person name="Stott M.B."/>
        </authorList>
    </citation>
    <scope>NUCLEOTIDE SEQUENCE [LARGE SCALE GENOMIC DNA]</scope>
    <source>
        <strain evidence="1 2">NGM72.4</strain>
    </source>
</reference>
<sequence length="727" mass="79117">MPEIRLTGCAPTPLAHYLKALGILRLVAEQKDHDATGYWQRDVFVLNSSLDADSLLKFFLHEYSPTPILAPWNGGSGFYPKDNRTALESIAGSTSPRFEVYRRTIAEARSALNRLGLTAKPNAEAKQQLLLLCRSLFPEQALAWLDAAYVLTEHGPKYPPLLGTGGNDGRLEFTNNFMQRLVEVIDPATGHPRGTASALLTGALFGAQEALPLANASVGQFLPGQAGGANAASGFQGASLINPWDYILTLEGSLLFASAVVRRLETTEPGTIAYPFCVRAAAAGYASSAGADEATARGEMWMPLWERPTRLPELAAILAEGRAQIGNRPARHGVDFARAIVGLGVDRGLSAFQRYGFQVRNGLNYFATPLGRFVVRRNARADLICEVDAWLDTLRNIAGPTADRVPASVTRALRDVEEAILSLCQENSATRLQGVLIALGRAEKALARSHSWAAGLDSRPPRTRIWPLHGLSRQWLREADDGSVEFRLATALVSITGSYKNREGQPLRLPLRCHLEPVTFDTRRGTFQWDDNPSNHVVWHEGDFVDLLNAIFTRRLLCATQSGFSELPDHAAYPAPLGDVVAFLDHQTDDARLADLLWGLCLVDWSSPGRQEDSLPATWRDPGDLATPSALFSLLRLLFARPSEQGSLAPIPLVPAVHRWAAAGNGLAASRLAAQRLRASDLAPALGSVDIHGEAARRAAAAILFPLSRRDLERLADLILKPQTQRV</sequence>
<gene>
    <name evidence="1" type="primary">csx17</name>
    <name evidence="1" type="ORF">G4L39_03915</name>
</gene>
<organism evidence="1 2">
    <name type="scientific">Limisphaera ngatamarikiensis</name>
    <dbReference type="NCBI Taxonomy" id="1324935"/>
    <lineage>
        <taxon>Bacteria</taxon>
        <taxon>Pseudomonadati</taxon>
        <taxon>Verrucomicrobiota</taxon>
        <taxon>Verrucomicrobiia</taxon>
        <taxon>Limisphaerales</taxon>
        <taxon>Limisphaeraceae</taxon>
        <taxon>Limisphaera</taxon>
    </lineage>
</organism>
<dbReference type="AlphaFoldDB" id="A0A6M1RG17"/>
<dbReference type="EMBL" id="JAAKYA010000023">
    <property type="protein sequence ID" value="NGO38546.1"/>
    <property type="molecule type" value="Genomic_DNA"/>
</dbReference>
<dbReference type="Proteomes" id="UP000477311">
    <property type="component" value="Unassembled WGS sequence"/>
</dbReference>
<keyword evidence="2" id="KW-1185">Reference proteome</keyword>
<accession>A0A6M1RG17</accession>
<name>A0A6M1RG17_9BACT</name>
<dbReference type="RefSeq" id="WP_165106080.1">
    <property type="nucleotide sequence ID" value="NZ_JAAKYA010000023.1"/>
</dbReference>
<comment type="caution">
    <text evidence="1">The sequence shown here is derived from an EMBL/GenBank/DDBJ whole genome shotgun (WGS) entry which is preliminary data.</text>
</comment>
<evidence type="ECO:0000313" key="1">
    <source>
        <dbReference type="EMBL" id="NGO38546.1"/>
    </source>
</evidence>
<dbReference type="NCBIfam" id="TIGR04113">
    <property type="entry name" value="cas_csx17"/>
    <property type="match status" value="1"/>
</dbReference>
<proteinExistence type="predicted"/>